<organism evidence="2 3">
    <name type="scientific">Kwoniella shivajii</name>
    <dbReference type="NCBI Taxonomy" id="564305"/>
    <lineage>
        <taxon>Eukaryota</taxon>
        <taxon>Fungi</taxon>
        <taxon>Dikarya</taxon>
        <taxon>Basidiomycota</taxon>
        <taxon>Agaricomycotina</taxon>
        <taxon>Tremellomycetes</taxon>
        <taxon>Tremellales</taxon>
        <taxon>Cryptococcaceae</taxon>
        <taxon>Kwoniella</taxon>
    </lineage>
</organism>
<sequence>MSSSRDSIKKESLKCACASSEEDPDSSPSPGFTLTPRVSTRDNPYWKGHKLWKCACPIGCSQNNQSRIRSLSTLCADTHLRMGVYTMIKSANHPGSTMQINESENGAKWVLCKSIDKLAARFSEKYEKFGFHVKYDKKTLEEEEDDDDVDEKGLDESQKTSHKPTEED</sequence>
<feature type="region of interest" description="Disordered" evidence="1">
    <location>
        <begin position="140"/>
        <end position="168"/>
    </location>
</feature>
<gene>
    <name evidence="2" type="ORF">IL334_005186</name>
</gene>
<reference evidence="2 3" key="1">
    <citation type="submission" date="2024-01" db="EMBL/GenBank/DDBJ databases">
        <title>Comparative genomics of Cryptococcus and Kwoniella reveals pathogenesis evolution and contrasting modes of karyotype evolution via chromosome fusion or intercentromeric recombination.</title>
        <authorList>
            <person name="Coelho M.A."/>
            <person name="David-Palma M."/>
            <person name="Shea T."/>
            <person name="Bowers K."/>
            <person name="McGinley-Smith S."/>
            <person name="Mohammad A.W."/>
            <person name="Gnirke A."/>
            <person name="Yurkov A.M."/>
            <person name="Nowrousian M."/>
            <person name="Sun S."/>
            <person name="Cuomo C.A."/>
            <person name="Heitman J."/>
        </authorList>
    </citation>
    <scope>NUCLEOTIDE SEQUENCE [LARGE SCALE GENOMIC DNA]</scope>
    <source>
        <strain evidence="2">CBS 11374</strain>
    </source>
</reference>
<evidence type="ECO:0000256" key="1">
    <source>
        <dbReference type="SAM" id="MobiDB-lite"/>
    </source>
</evidence>
<feature type="compositionally biased region" description="Basic and acidic residues" evidence="1">
    <location>
        <begin position="151"/>
        <end position="168"/>
    </location>
</feature>
<dbReference type="Proteomes" id="UP001329825">
    <property type="component" value="Chromosome 7"/>
</dbReference>
<feature type="compositionally biased region" description="Acidic residues" evidence="1">
    <location>
        <begin position="141"/>
        <end position="150"/>
    </location>
</feature>
<evidence type="ECO:0000313" key="3">
    <source>
        <dbReference type="Proteomes" id="UP001329825"/>
    </source>
</evidence>
<keyword evidence="3" id="KW-1185">Reference proteome</keyword>
<name>A0ABZ1D5F8_9TREE</name>
<dbReference type="RefSeq" id="XP_062792951.1">
    <property type="nucleotide sequence ID" value="XM_062936900.1"/>
</dbReference>
<accession>A0ABZ1D5F8</accession>
<protein>
    <recommendedName>
        <fullName evidence="4">RanBD1 domain-containing protein</fullName>
    </recommendedName>
</protein>
<evidence type="ECO:0000313" key="2">
    <source>
        <dbReference type="EMBL" id="WRT68211.1"/>
    </source>
</evidence>
<proteinExistence type="predicted"/>
<feature type="compositionally biased region" description="Basic and acidic residues" evidence="1">
    <location>
        <begin position="1"/>
        <end position="13"/>
    </location>
</feature>
<evidence type="ECO:0008006" key="4">
    <source>
        <dbReference type="Google" id="ProtNLM"/>
    </source>
</evidence>
<dbReference type="EMBL" id="CP141887">
    <property type="protein sequence ID" value="WRT68211.1"/>
    <property type="molecule type" value="Genomic_DNA"/>
</dbReference>
<feature type="region of interest" description="Disordered" evidence="1">
    <location>
        <begin position="1"/>
        <end position="36"/>
    </location>
</feature>
<dbReference type="GeneID" id="87957317"/>